<proteinExistence type="predicted"/>
<evidence type="ECO:0000256" key="1">
    <source>
        <dbReference type="SAM" id="MobiDB-lite"/>
    </source>
</evidence>
<dbReference type="Pfam" id="PF13181">
    <property type="entry name" value="TPR_8"/>
    <property type="match status" value="1"/>
</dbReference>
<dbReference type="AlphaFoldDB" id="A0AAU9IPZ2"/>
<dbReference type="SUPFAM" id="SSF52540">
    <property type="entry name" value="P-loop containing nucleoside triphosphate hydrolases"/>
    <property type="match status" value="1"/>
</dbReference>
<gene>
    <name evidence="2" type="ORF">BSTOLATCC_MIC14307</name>
</gene>
<keyword evidence="3" id="KW-1185">Reference proteome</keyword>
<dbReference type="InterPro" id="IPR000048">
    <property type="entry name" value="IQ_motif_EF-hand-BS"/>
</dbReference>
<dbReference type="InterPro" id="IPR019734">
    <property type="entry name" value="TPR_rpt"/>
</dbReference>
<sequence length="608" mass="70270">MDISSKFSAQAASNDDLDSTILNINKAAVDALRNDEFSLAVSLLNRANHLLKQLSSNFSVLRLKGITLNNLGCLYKQKNQFSKSLDYLFEALEYERKLPHYINLAGTYLNICSLFSVMGNHKQSLENAVNAIKTIEQHNDLSNEWVKSWVVAYQNAADSARKLGDYNEAEFYMKKGYEIALKKLGKNHEITKNFIVKKQEPSESSLTLESYMNSSTDEIIKEKNFQSFLPDLRLKQRNLLLNSPGEILLDTTPWQDGSHAIGPWTNLTGKTEEKINNFEQTNENSWFSKKKSKTSLSPTSLLRKNTSKNIDRVNKDKPRHKKQNSEVPFENPISLDQKNTQKIQNIGRKKPKLSIEFFKLPATPISHSNGNSTKRSIHLDPINPIINQPKSVKHNFPIKNKFIKQTSPITKTIHEKLDSIGNKLSTIKKRLNKFENVYKNPLKNVPEENSVKCSSEAKSADLSRKTLNCIVIQTFIRRWLCRKKFLKMKNAARVIQRWFRRSFNKRRKEKYNLKDFSQQFSPKHQEKSSDLFAKTKTLFGTLTYIQARIRGFLARKRYQRTKAAIIKIQKNIKMFSVRSLYKIILDAIMFIQANIRGHLVRKVLKLKH</sequence>
<feature type="compositionally biased region" description="Low complexity" evidence="1">
    <location>
        <begin position="294"/>
        <end position="304"/>
    </location>
</feature>
<dbReference type="SUPFAM" id="SSF48452">
    <property type="entry name" value="TPR-like"/>
    <property type="match status" value="1"/>
</dbReference>
<reference evidence="2" key="1">
    <citation type="submission" date="2021-09" db="EMBL/GenBank/DDBJ databases">
        <authorList>
            <consortium name="AG Swart"/>
            <person name="Singh M."/>
            <person name="Singh A."/>
            <person name="Seah K."/>
            <person name="Emmerich C."/>
        </authorList>
    </citation>
    <scope>NUCLEOTIDE SEQUENCE</scope>
    <source>
        <strain evidence="2">ATCC30299</strain>
    </source>
</reference>
<dbReference type="PROSITE" id="PS50096">
    <property type="entry name" value="IQ"/>
    <property type="match status" value="2"/>
</dbReference>
<dbReference type="Proteomes" id="UP001162131">
    <property type="component" value="Unassembled WGS sequence"/>
</dbReference>
<dbReference type="InterPro" id="IPR027417">
    <property type="entry name" value="P-loop_NTPase"/>
</dbReference>
<dbReference type="Pfam" id="PF00612">
    <property type="entry name" value="IQ"/>
    <property type="match status" value="4"/>
</dbReference>
<dbReference type="Gene3D" id="1.20.5.190">
    <property type="match status" value="2"/>
</dbReference>
<dbReference type="EMBL" id="CAJZBQ010000014">
    <property type="protein sequence ID" value="CAG9315553.1"/>
    <property type="molecule type" value="Genomic_DNA"/>
</dbReference>
<accession>A0AAU9IPZ2</accession>
<evidence type="ECO:0000313" key="3">
    <source>
        <dbReference type="Proteomes" id="UP001162131"/>
    </source>
</evidence>
<organism evidence="2 3">
    <name type="scientific">Blepharisma stoltei</name>
    <dbReference type="NCBI Taxonomy" id="1481888"/>
    <lineage>
        <taxon>Eukaryota</taxon>
        <taxon>Sar</taxon>
        <taxon>Alveolata</taxon>
        <taxon>Ciliophora</taxon>
        <taxon>Postciliodesmatophora</taxon>
        <taxon>Heterotrichea</taxon>
        <taxon>Heterotrichida</taxon>
        <taxon>Blepharismidae</taxon>
        <taxon>Blepharisma</taxon>
    </lineage>
</organism>
<dbReference type="SMART" id="SM00015">
    <property type="entry name" value="IQ"/>
    <property type="match status" value="5"/>
</dbReference>
<dbReference type="InterPro" id="IPR011990">
    <property type="entry name" value="TPR-like_helical_dom_sf"/>
</dbReference>
<dbReference type="Gene3D" id="1.25.40.10">
    <property type="entry name" value="Tetratricopeptide repeat domain"/>
    <property type="match status" value="1"/>
</dbReference>
<name>A0AAU9IPZ2_9CILI</name>
<feature type="region of interest" description="Disordered" evidence="1">
    <location>
        <begin position="279"/>
        <end position="332"/>
    </location>
</feature>
<evidence type="ECO:0000313" key="2">
    <source>
        <dbReference type="EMBL" id="CAG9315553.1"/>
    </source>
</evidence>
<comment type="caution">
    <text evidence="2">The sequence shown here is derived from an EMBL/GenBank/DDBJ whole genome shotgun (WGS) entry which is preliminary data.</text>
</comment>
<protein>
    <submittedName>
        <fullName evidence="2">Uncharacterized protein</fullName>
    </submittedName>
</protein>
<dbReference type="SMART" id="SM00028">
    <property type="entry name" value="TPR"/>
    <property type="match status" value="3"/>
</dbReference>